<feature type="domain" description="RNA polymerase sigma-70 region 2" evidence="2">
    <location>
        <begin position="9"/>
        <end position="73"/>
    </location>
</feature>
<name>A0ABR5N2X7_BRECH</name>
<dbReference type="InterPro" id="IPR032710">
    <property type="entry name" value="NTF2-like_dom_sf"/>
</dbReference>
<dbReference type="PANTHER" id="PTHR30173">
    <property type="entry name" value="SIGMA 19 FACTOR"/>
    <property type="match status" value="1"/>
</dbReference>
<dbReference type="SUPFAM" id="SSF54427">
    <property type="entry name" value="NTF2-like"/>
    <property type="match status" value="1"/>
</dbReference>
<dbReference type="InterPro" id="IPR013249">
    <property type="entry name" value="RNA_pol_sigma70_r4_t2"/>
</dbReference>
<dbReference type="Pfam" id="PF04542">
    <property type="entry name" value="Sigma70_r2"/>
    <property type="match status" value="1"/>
</dbReference>
<dbReference type="InterPro" id="IPR052704">
    <property type="entry name" value="ECF_Sigma-70_Domain"/>
</dbReference>
<dbReference type="EMBL" id="LJJB01000013">
    <property type="protein sequence ID" value="KQL44859.1"/>
    <property type="molecule type" value="Genomic_DNA"/>
</dbReference>
<keyword evidence="5" id="KW-1185">Reference proteome</keyword>
<protein>
    <submittedName>
        <fullName evidence="4">RNA polymerase</fullName>
    </submittedName>
</protein>
<comment type="caution">
    <text evidence="4">The sequence shown here is derived from an EMBL/GenBank/DDBJ whole genome shotgun (WGS) entry which is preliminary data.</text>
</comment>
<dbReference type="InterPro" id="IPR014284">
    <property type="entry name" value="RNA_pol_sigma-70_dom"/>
</dbReference>
<dbReference type="Gene3D" id="1.10.10.10">
    <property type="entry name" value="Winged helix-like DNA-binding domain superfamily/Winged helix DNA-binding domain"/>
    <property type="match status" value="1"/>
</dbReference>
<gene>
    <name evidence="4" type="ORF">AN963_26320</name>
</gene>
<dbReference type="NCBIfam" id="TIGR02957">
    <property type="entry name" value="SigX4"/>
    <property type="match status" value="1"/>
</dbReference>
<evidence type="ECO:0000313" key="5">
    <source>
        <dbReference type="Proteomes" id="UP000051063"/>
    </source>
</evidence>
<dbReference type="PANTHER" id="PTHR30173:SF36">
    <property type="entry name" value="ECF RNA POLYMERASE SIGMA FACTOR SIGJ"/>
    <property type="match status" value="1"/>
</dbReference>
<dbReference type="Pfam" id="PF08281">
    <property type="entry name" value="Sigma70_r4_2"/>
    <property type="match status" value="1"/>
</dbReference>
<dbReference type="InterPro" id="IPR036388">
    <property type="entry name" value="WH-like_DNA-bd_sf"/>
</dbReference>
<dbReference type="InterPro" id="IPR013324">
    <property type="entry name" value="RNA_pol_sigma_r3/r4-like"/>
</dbReference>
<dbReference type="InterPro" id="IPR013325">
    <property type="entry name" value="RNA_pol_sigma_r2"/>
</dbReference>
<dbReference type="Proteomes" id="UP000051063">
    <property type="component" value="Unassembled WGS sequence"/>
</dbReference>
<evidence type="ECO:0000313" key="4">
    <source>
        <dbReference type="EMBL" id="KQL44859.1"/>
    </source>
</evidence>
<dbReference type="InterPro" id="IPR014303">
    <property type="entry name" value="RNA_pol_sigma-70_ECF"/>
</dbReference>
<dbReference type="InterPro" id="IPR007627">
    <property type="entry name" value="RNA_pol_sigma70_r2"/>
</dbReference>
<accession>A0ABR5N2X7</accession>
<dbReference type="SUPFAM" id="SSF88946">
    <property type="entry name" value="Sigma2 domain of RNA polymerase sigma factors"/>
    <property type="match status" value="1"/>
</dbReference>
<dbReference type="RefSeq" id="WP_055747452.1">
    <property type="nucleotide sequence ID" value="NZ_LJJB01000013.1"/>
</dbReference>
<feature type="domain" description="RNA polymerase sigma factor 70 region 4 type 2" evidence="3">
    <location>
        <begin position="110"/>
        <end position="160"/>
    </location>
</feature>
<dbReference type="SUPFAM" id="SSF88659">
    <property type="entry name" value="Sigma3 and sigma4 domains of RNA polymerase sigma factors"/>
    <property type="match status" value="1"/>
</dbReference>
<evidence type="ECO:0000259" key="2">
    <source>
        <dbReference type="Pfam" id="PF04542"/>
    </source>
</evidence>
<dbReference type="NCBIfam" id="TIGR02937">
    <property type="entry name" value="sigma70-ECF"/>
    <property type="match status" value="1"/>
</dbReference>
<reference evidence="4 5" key="1">
    <citation type="submission" date="2015-09" db="EMBL/GenBank/DDBJ databases">
        <title>Genome sequencing project for genomic taxonomy and phylogenomics of Bacillus-like bacteria.</title>
        <authorList>
            <person name="Liu B."/>
            <person name="Wang J."/>
            <person name="Zhu Y."/>
            <person name="Liu G."/>
            <person name="Chen Q."/>
            <person name="Chen Z."/>
            <person name="Lan J."/>
            <person name="Che J."/>
            <person name="Ge C."/>
            <person name="Shi H."/>
            <person name="Pan Z."/>
            <person name="Liu X."/>
        </authorList>
    </citation>
    <scope>NUCLEOTIDE SEQUENCE [LARGE SCALE GENOMIC DNA]</scope>
    <source>
        <strain evidence="4 5">DSM 8552</strain>
    </source>
</reference>
<dbReference type="Gene3D" id="1.10.1740.10">
    <property type="match status" value="1"/>
</dbReference>
<sequence length="294" mass="33349">MTIRMEDVYRQYKPLMFSLAYRMLGSVTEAEDSVQETFLALTQSDIEDIHHMKSYLCKAVTNRCLDTLKSARWKREQYVGEWLPEPLVDDSVSGDPLQAVIREESISYGLLVLLENLSPDERAVYVLRTALGYEYSAIAEMLNKSEAGCRKLYSRAQQKLNGAGDGLQVEAQPERSKRLVEQLIYAMSHADAHALVRLLSQDAVLITDGGGKTRAAIHPIRSDQRVVAFLTGVWRKWENNVSIQIRSINGQTGFVISGEGQPTRVINVVLNSREDRIERLYMMINPEKLKHFSL</sequence>
<evidence type="ECO:0000256" key="1">
    <source>
        <dbReference type="ARBA" id="ARBA00011344"/>
    </source>
</evidence>
<proteinExistence type="predicted"/>
<dbReference type="NCBIfam" id="NF007214">
    <property type="entry name" value="PRK09636.1"/>
    <property type="match status" value="1"/>
</dbReference>
<comment type="subunit">
    <text evidence="1">Interacts transiently with the RNA polymerase catalytic core formed by RpoA, RpoB, RpoC and RpoZ (2 alpha, 1 beta, 1 beta' and 1 omega subunit) to form the RNA polymerase holoenzyme that can initiate transcription.</text>
</comment>
<evidence type="ECO:0000259" key="3">
    <source>
        <dbReference type="Pfam" id="PF08281"/>
    </source>
</evidence>
<organism evidence="4 5">
    <name type="scientific">Brevibacillus choshinensis</name>
    <dbReference type="NCBI Taxonomy" id="54911"/>
    <lineage>
        <taxon>Bacteria</taxon>
        <taxon>Bacillati</taxon>
        <taxon>Bacillota</taxon>
        <taxon>Bacilli</taxon>
        <taxon>Bacillales</taxon>
        <taxon>Paenibacillaceae</taxon>
        <taxon>Brevibacillus</taxon>
    </lineage>
</organism>
<dbReference type="Gene3D" id="3.10.450.50">
    <property type="match status" value="1"/>
</dbReference>